<dbReference type="FunFam" id="3.40.605.10:FF:000004">
    <property type="entry name" value="Aldehyde dehydrogenase"/>
    <property type="match status" value="1"/>
</dbReference>
<dbReference type="Gene3D" id="3.40.309.10">
    <property type="entry name" value="Aldehyde Dehydrogenase, Chain A, domain 2"/>
    <property type="match status" value="1"/>
</dbReference>
<sequence length="483" mass="54895">MIVCFEMKKLCMPFLKRGALLMNFTSKDVENMITEQRQFYFSRATKSVKFRKEQLKKLKKSILKYEKEILNALYLDLRKSEFEAYATEIGIVLDSISYMVKHVEEWMEPEAVKTPIQYQMGKSFIVREPYGVTLIIGPFNYPFQLVMEPLVGAIVGGNTAIVKPSETSVHTAAIIKKVIEETFHPSYIRVVEGEKDEVTALIHASFDYIFFTGSVAVGKVVAKAAAERLTPIALELGGKSPAIVDQTANLEVAAKRIVWGKFTNTGQTCVAPDYLLVHKDVYDRFMKILKETIRSFYGKNPLKSPDYGRIVNLRQFDRLQQIIKEERDAITFGGRIDRDDLYIEPTIIEYVKWTSPSMQEELFGPILPVMMYNDLPLAIHEIRQLPKPLAAYFFSEHEKATQYFLEELPFGGGCINDTITHVGNLHLPFGGVGPSGVKAYHGKASFENFTHAKSILKKSSKLETNVLFPPYNQKVKIVRSIMK</sequence>
<dbReference type="PROSITE" id="PS00070">
    <property type="entry name" value="ALDEHYDE_DEHYDR_CYS"/>
    <property type="match status" value="1"/>
</dbReference>
<feature type="active site" evidence="5">
    <location>
        <position position="269"/>
    </location>
</feature>
<reference evidence="9 10" key="1">
    <citation type="journal article" date="2015" name="Stand. Genomic Sci.">
        <title>Genome sequence and description of the mosquitocidal and heavy metal tolerant strain Lysinibacillus sphaericus CBAM5.</title>
        <authorList>
            <person name="Pena-Montenegro T.D."/>
            <person name="Lozano L."/>
            <person name="Dussan J."/>
        </authorList>
    </citation>
    <scope>NUCLEOTIDE SEQUENCE [LARGE SCALE GENOMIC DNA]</scope>
    <source>
        <strain evidence="9">CBAM5</strain>
    </source>
</reference>
<gene>
    <name evidence="9" type="ORF">P799_02150</name>
</gene>
<dbReference type="GO" id="GO:0005737">
    <property type="term" value="C:cytoplasm"/>
    <property type="evidence" value="ECO:0007669"/>
    <property type="project" value="TreeGrafter"/>
</dbReference>
<evidence type="ECO:0000256" key="3">
    <source>
        <dbReference type="ARBA" id="ARBA00023027"/>
    </source>
</evidence>
<organism evidence="9 10">
    <name type="scientific">Lysinibacillus sphaericus CBAM5</name>
    <dbReference type="NCBI Taxonomy" id="1400869"/>
    <lineage>
        <taxon>Bacteria</taxon>
        <taxon>Bacillati</taxon>
        <taxon>Bacillota</taxon>
        <taxon>Bacilli</taxon>
        <taxon>Bacillales</taxon>
        <taxon>Bacillaceae</taxon>
        <taxon>Lysinibacillus</taxon>
    </lineage>
</organism>
<dbReference type="SUPFAM" id="SSF53720">
    <property type="entry name" value="ALDH-like"/>
    <property type="match status" value="1"/>
</dbReference>
<dbReference type="InterPro" id="IPR016161">
    <property type="entry name" value="Ald_DH/histidinol_DH"/>
</dbReference>
<proteinExistence type="inferred from homology"/>
<dbReference type="PIRSF" id="PIRSF036492">
    <property type="entry name" value="ALDH"/>
    <property type="match status" value="1"/>
</dbReference>
<dbReference type="InterPro" id="IPR016160">
    <property type="entry name" value="Ald_DH_CS_CYS"/>
</dbReference>
<evidence type="ECO:0000256" key="6">
    <source>
        <dbReference type="PROSITE-ProRule" id="PRU10007"/>
    </source>
</evidence>
<dbReference type="EMBL" id="AYKQ01000007">
    <property type="protein sequence ID" value="EWH34368.1"/>
    <property type="molecule type" value="Genomic_DNA"/>
</dbReference>
<comment type="similarity">
    <text evidence="1 4 7">Belongs to the aldehyde dehydrogenase family.</text>
</comment>
<evidence type="ECO:0000313" key="9">
    <source>
        <dbReference type="EMBL" id="EWH34368.1"/>
    </source>
</evidence>
<comment type="caution">
    <text evidence="9">The sequence shown here is derived from an EMBL/GenBank/DDBJ whole genome shotgun (WGS) entry which is preliminary data.</text>
</comment>
<dbReference type="CDD" id="cd07136">
    <property type="entry name" value="ALDH_YwdH-P39616"/>
    <property type="match status" value="1"/>
</dbReference>
<evidence type="ECO:0000256" key="5">
    <source>
        <dbReference type="PIRSR" id="PIRSR036492-1"/>
    </source>
</evidence>
<dbReference type="GO" id="GO:0004029">
    <property type="term" value="F:aldehyde dehydrogenase (NAD+) activity"/>
    <property type="evidence" value="ECO:0007669"/>
    <property type="project" value="TreeGrafter"/>
</dbReference>
<keyword evidence="2 4" id="KW-0560">Oxidoreductase</keyword>
<evidence type="ECO:0000259" key="8">
    <source>
        <dbReference type="Pfam" id="PF00171"/>
    </source>
</evidence>
<dbReference type="Pfam" id="PF00171">
    <property type="entry name" value="Aldedh"/>
    <property type="match status" value="1"/>
</dbReference>
<evidence type="ECO:0000256" key="7">
    <source>
        <dbReference type="RuleBase" id="RU003345"/>
    </source>
</evidence>
<dbReference type="InterPro" id="IPR015590">
    <property type="entry name" value="Aldehyde_DH_dom"/>
</dbReference>
<accession>W7SD55</accession>
<dbReference type="PANTHER" id="PTHR43570:SF16">
    <property type="entry name" value="ALDEHYDE DEHYDROGENASE TYPE III, ISOFORM Q"/>
    <property type="match status" value="1"/>
</dbReference>
<name>W7SD55_LYSSH</name>
<dbReference type="InterPro" id="IPR012394">
    <property type="entry name" value="Aldehyde_DH_NAD(P)"/>
</dbReference>
<dbReference type="InterPro" id="IPR016162">
    <property type="entry name" value="Ald_DH_N"/>
</dbReference>
<keyword evidence="3" id="KW-0520">NAD</keyword>
<evidence type="ECO:0000256" key="2">
    <source>
        <dbReference type="ARBA" id="ARBA00023002"/>
    </source>
</evidence>
<dbReference type="AlphaFoldDB" id="W7SD55"/>
<dbReference type="InterPro" id="IPR029510">
    <property type="entry name" value="Ald_DH_CS_GLU"/>
</dbReference>
<feature type="domain" description="Aldehyde dehydrogenase" evidence="8">
    <location>
        <begin position="24"/>
        <end position="455"/>
    </location>
</feature>
<evidence type="ECO:0000256" key="4">
    <source>
        <dbReference type="PIRNR" id="PIRNR036492"/>
    </source>
</evidence>
<feature type="active site" evidence="5 6">
    <location>
        <position position="235"/>
    </location>
</feature>
<dbReference type="Gene3D" id="3.40.605.10">
    <property type="entry name" value="Aldehyde Dehydrogenase, Chain A, domain 1"/>
    <property type="match status" value="1"/>
</dbReference>
<dbReference type="PROSITE" id="PS00687">
    <property type="entry name" value="ALDEHYDE_DEHYDR_GLU"/>
    <property type="match status" value="1"/>
</dbReference>
<evidence type="ECO:0000313" key="10">
    <source>
        <dbReference type="Proteomes" id="UP000023555"/>
    </source>
</evidence>
<dbReference type="PANTHER" id="PTHR43570">
    <property type="entry name" value="ALDEHYDE DEHYDROGENASE"/>
    <property type="match status" value="1"/>
</dbReference>
<evidence type="ECO:0000256" key="1">
    <source>
        <dbReference type="ARBA" id="ARBA00009986"/>
    </source>
</evidence>
<dbReference type="Proteomes" id="UP000023555">
    <property type="component" value="Unassembled WGS sequence"/>
</dbReference>
<dbReference type="GO" id="GO:0006081">
    <property type="term" value="P:aldehyde metabolic process"/>
    <property type="evidence" value="ECO:0007669"/>
    <property type="project" value="InterPro"/>
</dbReference>
<protein>
    <recommendedName>
        <fullName evidence="4">Aldehyde dehydrogenase</fullName>
    </recommendedName>
</protein>
<dbReference type="HOGENOM" id="CLU_005391_3_1_9"/>
<dbReference type="FunFam" id="3.40.309.10:FF:000003">
    <property type="entry name" value="Aldehyde dehydrogenase"/>
    <property type="match status" value="1"/>
</dbReference>
<dbReference type="InterPro" id="IPR016163">
    <property type="entry name" value="Ald_DH_C"/>
</dbReference>